<proteinExistence type="predicted"/>
<accession>A0A1G7AXX6</accession>
<keyword evidence="1" id="KW-0472">Membrane</keyword>
<dbReference type="STRING" id="1071918.SAMN05421544_104138"/>
<evidence type="ECO:0000256" key="1">
    <source>
        <dbReference type="SAM" id="Phobius"/>
    </source>
</evidence>
<evidence type="ECO:0000313" key="3">
    <source>
        <dbReference type="Proteomes" id="UP000198517"/>
    </source>
</evidence>
<dbReference type="Proteomes" id="UP000198517">
    <property type="component" value="Unassembled WGS sequence"/>
</dbReference>
<dbReference type="EMBL" id="FNAS01000004">
    <property type="protein sequence ID" value="SDE19562.1"/>
    <property type="molecule type" value="Genomic_DNA"/>
</dbReference>
<gene>
    <name evidence="2" type="ORF">SAMN05421544_104138</name>
</gene>
<dbReference type="PANTHER" id="PTHR38446:SF1">
    <property type="entry name" value="BLL0914 PROTEIN"/>
    <property type="match status" value="1"/>
</dbReference>
<evidence type="ECO:0000313" key="2">
    <source>
        <dbReference type="EMBL" id="SDE19562.1"/>
    </source>
</evidence>
<dbReference type="PANTHER" id="PTHR38446">
    <property type="entry name" value="BLL0914 PROTEIN"/>
    <property type="match status" value="1"/>
</dbReference>
<feature type="transmembrane region" description="Helical" evidence="1">
    <location>
        <begin position="6"/>
        <end position="27"/>
    </location>
</feature>
<dbReference type="OrthoDB" id="9803832at2"/>
<keyword evidence="1" id="KW-1133">Transmembrane helix</keyword>
<keyword evidence="3" id="KW-1185">Reference proteome</keyword>
<dbReference type="Pfam" id="PF06993">
    <property type="entry name" value="DUF1304"/>
    <property type="match status" value="1"/>
</dbReference>
<organism evidence="2 3">
    <name type="scientific">Riemerella columbipharyngis</name>
    <dbReference type="NCBI Taxonomy" id="1071918"/>
    <lineage>
        <taxon>Bacteria</taxon>
        <taxon>Pseudomonadati</taxon>
        <taxon>Bacteroidota</taxon>
        <taxon>Flavobacteriia</taxon>
        <taxon>Flavobacteriales</taxon>
        <taxon>Weeksellaceae</taxon>
        <taxon>Riemerella</taxon>
    </lineage>
</organism>
<name>A0A1G7AXX6_9FLAO</name>
<reference evidence="2 3" key="1">
    <citation type="submission" date="2016-10" db="EMBL/GenBank/DDBJ databases">
        <authorList>
            <person name="de Groot N.N."/>
        </authorList>
    </citation>
    <scope>NUCLEOTIDE SEQUENCE [LARGE SCALE GENOMIC DNA]</scope>
    <source>
        <strain evidence="2 3">DSM 24015</strain>
    </source>
</reference>
<dbReference type="InterPro" id="IPR009732">
    <property type="entry name" value="DUF1304"/>
</dbReference>
<protein>
    <submittedName>
        <fullName evidence="2">Putative membrane protein</fullName>
    </submittedName>
</protein>
<keyword evidence="1" id="KW-0812">Transmembrane</keyword>
<feature type="transmembrane region" description="Helical" evidence="1">
    <location>
        <begin position="48"/>
        <end position="69"/>
    </location>
</feature>
<sequence length="120" mass="13282">MALLVKILIGIVAFEHLFIMYFEMFAWDTLGKKIFKTLPRDLFSSTKVMAGNQGLYNGFLAAGLIWSLLVSDELWAHNLASFFLSCVIVAGVYGAATTDKKIFFTQTLPALLALALVPFL</sequence>
<feature type="transmembrane region" description="Helical" evidence="1">
    <location>
        <begin position="75"/>
        <end position="95"/>
    </location>
</feature>
<dbReference type="AlphaFoldDB" id="A0A1G7AXX6"/>
<dbReference type="RefSeq" id="WP_092736174.1">
    <property type="nucleotide sequence ID" value="NZ_FNAS01000004.1"/>
</dbReference>